<proteinExistence type="predicted"/>
<dbReference type="GO" id="GO:0006303">
    <property type="term" value="P:double-strand break repair via nonhomologous end joining"/>
    <property type="evidence" value="ECO:0007669"/>
    <property type="project" value="InterPro"/>
</dbReference>
<accession>A0A813WWA0</accession>
<dbReference type="AlphaFoldDB" id="A0A813WWA0"/>
<gene>
    <name evidence="3" type="ORF">JBS370_LOCUS13603</name>
    <name evidence="2" type="ORF">ZHD862_LOCUS5401</name>
</gene>
<dbReference type="InterPro" id="IPR045581">
    <property type="entry name" value="DNAPKcs_CC5"/>
</dbReference>
<comment type="caution">
    <text evidence="2">The sequence shown here is derived from an EMBL/GenBank/DDBJ whole genome shotgun (WGS) entry which is preliminary data.</text>
</comment>
<dbReference type="Pfam" id="PF19704">
    <property type="entry name" value="DNAPKcs_CC5"/>
    <property type="match status" value="1"/>
</dbReference>
<organism evidence="2 4">
    <name type="scientific">Rotaria sordida</name>
    <dbReference type="NCBI Taxonomy" id="392033"/>
    <lineage>
        <taxon>Eukaryota</taxon>
        <taxon>Metazoa</taxon>
        <taxon>Spiralia</taxon>
        <taxon>Gnathifera</taxon>
        <taxon>Rotifera</taxon>
        <taxon>Eurotatoria</taxon>
        <taxon>Bdelloidea</taxon>
        <taxon>Philodinida</taxon>
        <taxon>Philodinidae</taxon>
        <taxon>Rotaria</taxon>
    </lineage>
</organism>
<evidence type="ECO:0000313" key="3">
    <source>
        <dbReference type="EMBL" id="CAF3769643.1"/>
    </source>
</evidence>
<sequence>MKNTYRNIYAAAGEVIGMLLNIKKLKHETNQRLLEELNLILKWHNSQRLSDTYVTCIYSIQKHYPLIFDKT</sequence>
<evidence type="ECO:0000259" key="1">
    <source>
        <dbReference type="Pfam" id="PF19704"/>
    </source>
</evidence>
<feature type="domain" description="DNA-dependent protein kinase catalytic subunit CC5" evidence="1">
    <location>
        <begin position="3"/>
        <end position="70"/>
    </location>
</feature>
<dbReference type="EMBL" id="CAJOBD010001178">
    <property type="protein sequence ID" value="CAF3769643.1"/>
    <property type="molecule type" value="Genomic_DNA"/>
</dbReference>
<dbReference type="Proteomes" id="UP000663864">
    <property type="component" value="Unassembled WGS sequence"/>
</dbReference>
<evidence type="ECO:0000313" key="4">
    <source>
        <dbReference type="Proteomes" id="UP000663864"/>
    </source>
</evidence>
<evidence type="ECO:0000313" key="2">
    <source>
        <dbReference type="EMBL" id="CAF0861433.1"/>
    </source>
</evidence>
<name>A0A813WWA0_9BILA</name>
<reference evidence="2" key="1">
    <citation type="submission" date="2021-02" db="EMBL/GenBank/DDBJ databases">
        <authorList>
            <person name="Nowell W R."/>
        </authorList>
    </citation>
    <scope>NUCLEOTIDE SEQUENCE</scope>
</reference>
<dbReference type="Proteomes" id="UP000663836">
    <property type="component" value="Unassembled WGS sequence"/>
</dbReference>
<protein>
    <recommendedName>
        <fullName evidence="1">DNA-dependent protein kinase catalytic subunit CC5 domain-containing protein</fullName>
    </recommendedName>
</protein>
<dbReference type="EMBL" id="CAJNOT010000142">
    <property type="protein sequence ID" value="CAF0861433.1"/>
    <property type="molecule type" value="Genomic_DNA"/>
</dbReference>